<evidence type="ECO:0000256" key="1">
    <source>
        <dbReference type="ARBA" id="ARBA00022679"/>
    </source>
</evidence>
<dbReference type="SUPFAM" id="SSF53474">
    <property type="entry name" value="alpha/beta-Hydrolases"/>
    <property type="match status" value="1"/>
</dbReference>
<dbReference type="InterPro" id="IPR051321">
    <property type="entry name" value="PHA/PHB_synthase"/>
</dbReference>
<evidence type="ECO:0000259" key="4">
    <source>
        <dbReference type="Pfam" id="PF07167"/>
    </source>
</evidence>
<dbReference type="PANTHER" id="PTHR36837">
    <property type="entry name" value="POLY(3-HYDROXYALKANOATE) POLYMERASE SUBUNIT PHAC"/>
    <property type="match status" value="1"/>
</dbReference>
<dbReference type="InterPro" id="IPR010941">
    <property type="entry name" value="PhaC_N"/>
</dbReference>
<feature type="domain" description="AB hydrolase-1" evidence="3">
    <location>
        <begin position="235"/>
        <end position="478"/>
    </location>
</feature>
<dbReference type="InterPro" id="IPR000073">
    <property type="entry name" value="AB_hydrolase_1"/>
</dbReference>
<dbReference type="InterPro" id="IPR029058">
    <property type="entry name" value="AB_hydrolase_fold"/>
</dbReference>
<gene>
    <name evidence="5" type="ORF">WG901_16220</name>
</gene>
<dbReference type="Pfam" id="PF00561">
    <property type="entry name" value="Abhydrolase_1"/>
    <property type="match status" value="1"/>
</dbReference>
<keyword evidence="6" id="KW-1185">Reference proteome</keyword>
<sequence>MADSSQRNEDTGATWGLPSSLFGLDGPFATYMRSANPFALFQQNMALYQQFVDIALGTSKIAPDARDWRFQDETWAKNPFYRRLSQAYLAMTEAVQNMIPDDLADDDKARAQLAADIVTSAFAPTNTLLGNPAAALRAIETKGDSVAKGFRNFVDDWLNNDGMPSQVDASKFQVGKNLGVTPGKVVHKTEMFELIQYAPQGDTVYEIPVLLIPPQIGRFYFTDLAPGRSFAEYAVSQGLNHFVVSWRNPQPEHRDWGLEDYIESALEAVETVALISGTPKINLISFCAGGILSSIVAGYLAQKGRGDMINTLALCVTMLNWKVDASIGAFRFPAALTMAKAQTEMKGVLPGSDLHKVFTWLRPNDLVWNYWVNNYLMGDMPSAFDILAWNKDNTNLPAKLHSDFLRIFEENLLIEPGAFEAMGTPIDLGDITCDNFIVGAVTDHLTPWKACYQACNFLGGDSTFALSNGGHVAALVNPPSNPKAHHFIAPGTAPNADAWMETASREKGSWWEGWAKWVIARSGKRVPAPKQLGSKAFPAGIGAPGEYVTQ</sequence>
<dbReference type="PANTHER" id="PTHR36837:SF5">
    <property type="entry name" value="POLY-3-HYDROXYBUTYRATE SYNTHASE"/>
    <property type="match status" value="1"/>
</dbReference>
<dbReference type="RefSeq" id="WP_339588137.1">
    <property type="nucleotide sequence ID" value="NZ_JBBHJZ010000003.1"/>
</dbReference>
<keyword evidence="5" id="KW-0378">Hydrolase</keyword>
<keyword evidence="1" id="KW-0808">Transferase</keyword>
<name>A0ABU8RYP9_9SPHN</name>
<dbReference type="Pfam" id="PF07167">
    <property type="entry name" value="PhaC_N"/>
    <property type="match status" value="1"/>
</dbReference>
<proteinExistence type="predicted"/>
<feature type="domain" description="Poly-beta-hydroxybutyrate polymerase N-terminal" evidence="4">
    <location>
        <begin position="66"/>
        <end position="234"/>
    </location>
</feature>
<comment type="caution">
    <text evidence="5">The sequence shown here is derived from an EMBL/GenBank/DDBJ whole genome shotgun (WGS) entry which is preliminary data.</text>
</comment>
<evidence type="ECO:0000313" key="6">
    <source>
        <dbReference type="Proteomes" id="UP001361239"/>
    </source>
</evidence>
<reference evidence="5 6" key="1">
    <citation type="submission" date="2024-03" db="EMBL/GenBank/DDBJ databases">
        <authorList>
            <person name="Jo J.-H."/>
        </authorList>
    </citation>
    <scope>NUCLEOTIDE SEQUENCE [LARGE SCALE GENOMIC DNA]</scope>
    <source>
        <strain evidence="5 6">PS1R-30</strain>
    </source>
</reference>
<evidence type="ECO:0000313" key="5">
    <source>
        <dbReference type="EMBL" id="MEJ5978200.1"/>
    </source>
</evidence>
<dbReference type="GO" id="GO:0016787">
    <property type="term" value="F:hydrolase activity"/>
    <property type="evidence" value="ECO:0007669"/>
    <property type="project" value="UniProtKB-KW"/>
</dbReference>
<dbReference type="Proteomes" id="UP001361239">
    <property type="component" value="Unassembled WGS sequence"/>
</dbReference>
<dbReference type="Gene3D" id="3.40.50.1820">
    <property type="entry name" value="alpha/beta hydrolase"/>
    <property type="match status" value="1"/>
</dbReference>
<evidence type="ECO:0000259" key="3">
    <source>
        <dbReference type="Pfam" id="PF00561"/>
    </source>
</evidence>
<dbReference type="EMBL" id="JBBHJZ010000003">
    <property type="protein sequence ID" value="MEJ5978200.1"/>
    <property type="molecule type" value="Genomic_DNA"/>
</dbReference>
<protein>
    <submittedName>
        <fullName evidence="5">Alpha/beta fold hydrolase</fullName>
    </submittedName>
</protein>
<evidence type="ECO:0000256" key="2">
    <source>
        <dbReference type="ARBA" id="ARBA00023315"/>
    </source>
</evidence>
<accession>A0ABU8RYP9</accession>
<keyword evidence="2" id="KW-0012">Acyltransferase</keyword>
<organism evidence="5 6">
    <name type="scientific">Novosphingobium anseongense</name>
    <dbReference type="NCBI Taxonomy" id="3133436"/>
    <lineage>
        <taxon>Bacteria</taxon>
        <taxon>Pseudomonadati</taxon>
        <taxon>Pseudomonadota</taxon>
        <taxon>Alphaproteobacteria</taxon>
        <taxon>Sphingomonadales</taxon>
        <taxon>Sphingomonadaceae</taxon>
        <taxon>Novosphingobium</taxon>
    </lineage>
</organism>